<sequence>MHYFLLIKGGAQPCKFPQQPFRWAVVVLLGVITPQLQLENSSGDCFLRHLDGFYYSPPTLCKIESVPSKTLLLSSKPLRVASSSLKSLLMGCTTHPLPSVEKNLLYAILSSFRLEDCGSIGVKTPYKVLQQKGLYWTCKLIRSGSCRISSRILYPQSKYSIRMTSDIVYASVSTKGPVYQVPAC</sequence>
<protein>
    <submittedName>
        <fullName evidence="1">Uncharacterized protein</fullName>
    </submittedName>
</protein>
<proteinExistence type="predicted"/>
<evidence type="ECO:0000313" key="2">
    <source>
        <dbReference type="Proteomes" id="UP000765509"/>
    </source>
</evidence>
<organism evidence="1 2">
    <name type="scientific">Austropuccinia psidii MF-1</name>
    <dbReference type="NCBI Taxonomy" id="1389203"/>
    <lineage>
        <taxon>Eukaryota</taxon>
        <taxon>Fungi</taxon>
        <taxon>Dikarya</taxon>
        <taxon>Basidiomycota</taxon>
        <taxon>Pucciniomycotina</taxon>
        <taxon>Pucciniomycetes</taxon>
        <taxon>Pucciniales</taxon>
        <taxon>Sphaerophragmiaceae</taxon>
        <taxon>Austropuccinia</taxon>
    </lineage>
</organism>
<keyword evidence="2" id="KW-1185">Reference proteome</keyword>
<dbReference type="EMBL" id="AVOT02121251">
    <property type="protein sequence ID" value="MBW0585557.1"/>
    <property type="molecule type" value="Genomic_DNA"/>
</dbReference>
<gene>
    <name evidence="1" type="ORF">O181_125272</name>
</gene>
<dbReference type="AlphaFoldDB" id="A0A9Q3KTN1"/>
<dbReference type="Proteomes" id="UP000765509">
    <property type="component" value="Unassembled WGS sequence"/>
</dbReference>
<comment type="caution">
    <text evidence="1">The sequence shown here is derived from an EMBL/GenBank/DDBJ whole genome shotgun (WGS) entry which is preliminary data.</text>
</comment>
<accession>A0A9Q3KTN1</accession>
<evidence type="ECO:0000313" key="1">
    <source>
        <dbReference type="EMBL" id="MBW0585557.1"/>
    </source>
</evidence>
<reference evidence="1" key="1">
    <citation type="submission" date="2021-03" db="EMBL/GenBank/DDBJ databases">
        <title>Draft genome sequence of rust myrtle Austropuccinia psidii MF-1, a brazilian biotype.</title>
        <authorList>
            <person name="Quecine M.C."/>
            <person name="Pachon D.M.R."/>
            <person name="Bonatelli M.L."/>
            <person name="Correr F.H."/>
            <person name="Franceschini L.M."/>
            <person name="Leite T.F."/>
            <person name="Margarido G.R.A."/>
            <person name="Almeida C.A."/>
            <person name="Ferrarezi J.A."/>
            <person name="Labate C.A."/>
        </authorList>
    </citation>
    <scope>NUCLEOTIDE SEQUENCE</scope>
    <source>
        <strain evidence="1">MF-1</strain>
    </source>
</reference>
<name>A0A9Q3KTN1_9BASI</name>